<feature type="domain" description="Cytochrome c" evidence="6">
    <location>
        <begin position="693"/>
        <end position="820"/>
    </location>
</feature>
<keyword evidence="8" id="KW-1185">Reference proteome</keyword>
<dbReference type="STRING" id="246197.MXAN_1332"/>
<dbReference type="SUPFAM" id="SSF46626">
    <property type="entry name" value="Cytochrome c"/>
    <property type="match status" value="2"/>
</dbReference>
<dbReference type="GO" id="GO:0009055">
    <property type="term" value="F:electron transfer activity"/>
    <property type="evidence" value="ECO:0007669"/>
    <property type="project" value="InterPro"/>
</dbReference>
<evidence type="ECO:0000256" key="4">
    <source>
        <dbReference type="PROSITE-ProRule" id="PRU00433"/>
    </source>
</evidence>
<keyword evidence="3 4" id="KW-0408">Iron</keyword>
<keyword evidence="5" id="KW-0812">Transmembrane</keyword>
<protein>
    <recommendedName>
        <fullName evidence="6">Cytochrome c domain-containing protein</fullName>
    </recommendedName>
</protein>
<dbReference type="GeneID" id="41358778"/>
<proteinExistence type="predicted"/>
<dbReference type="KEGG" id="mxa:MXAN_1332"/>
<evidence type="ECO:0000313" key="8">
    <source>
        <dbReference type="Proteomes" id="UP000002402"/>
    </source>
</evidence>
<evidence type="ECO:0000256" key="2">
    <source>
        <dbReference type="ARBA" id="ARBA00022723"/>
    </source>
</evidence>
<evidence type="ECO:0000259" key="6">
    <source>
        <dbReference type="PROSITE" id="PS51007"/>
    </source>
</evidence>
<name>Q1DCN4_MYXXD</name>
<evidence type="ECO:0000256" key="5">
    <source>
        <dbReference type="SAM" id="Phobius"/>
    </source>
</evidence>
<dbReference type="RefSeq" id="WP_011551449.1">
    <property type="nucleotide sequence ID" value="NC_008095.1"/>
</dbReference>
<gene>
    <name evidence="7" type="ordered locus">MXAN_1332</name>
</gene>
<dbReference type="GO" id="GO:0020037">
    <property type="term" value="F:heme binding"/>
    <property type="evidence" value="ECO:0007669"/>
    <property type="project" value="InterPro"/>
</dbReference>
<evidence type="ECO:0000313" key="7">
    <source>
        <dbReference type="EMBL" id="ABF90312.1"/>
    </source>
</evidence>
<keyword evidence="5" id="KW-0472">Membrane</keyword>
<keyword evidence="1 4" id="KW-0349">Heme</keyword>
<evidence type="ECO:0000256" key="3">
    <source>
        <dbReference type="ARBA" id="ARBA00023004"/>
    </source>
</evidence>
<keyword evidence="5" id="KW-1133">Transmembrane helix</keyword>
<keyword evidence="2 4" id="KW-0479">Metal-binding</keyword>
<feature type="transmembrane region" description="Helical" evidence="5">
    <location>
        <begin position="63"/>
        <end position="82"/>
    </location>
</feature>
<dbReference type="HOGENOM" id="CLU_344794_0_0_7"/>
<dbReference type="EnsemblBacteria" id="ABF90312">
    <property type="protein sequence ID" value="ABF90312"/>
    <property type="gene ID" value="MXAN_1332"/>
</dbReference>
<dbReference type="Gene3D" id="2.130.10.10">
    <property type="entry name" value="YVTN repeat-like/Quinoprotein amine dehydrogenase"/>
    <property type="match status" value="2"/>
</dbReference>
<organism evidence="7 8">
    <name type="scientific">Myxococcus xanthus (strain DK1622)</name>
    <dbReference type="NCBI Taxonomy" id="246197"/>
    <lineage>
        <taxon>Bacteria</taxon>
        <taxon>Pseudomonadati</taxon>
        <taxon>Myxococcota</taxon>
        <taxon>Myxococcia</taxon>
        <taxon>Myxococcales</taxon>
        <taxon>Cystobacterineae</taxon>
        <taxon>Myxococcaceae</taxon>
        <taxon>Myxococcus</taxon>
    </lineage>
</organism>
<dbReference type="OrthoDB" id="9772811at2"/>
<dbReference type="AlphaFoldDB" id="Q1DCN4"/>
<evidence type="ECO:0000256" key="1">
    <source>
        <dbReference type="ARBA" id="ARBA00022617"/>
    </source>
</evidence>
<dbReference type="InterPro" id="IPR009056">
    <property type="entry name" value="Cyt_c-like_dom"/>
</dbReference>
<dbReference type="EMBL" id="CP000113">
    <property type="protein sequence ID" value="ABF90312.1"/>
    <property type="molecule type" value="Genomic_DNA"/>
</dbReference>
<sequence length="820" mass="87140">MGRVHHGETGCCRDAGKMACRAAFRVRRADGSPRHEFIPSPRGMGDAPAWMLRARMSRNRRRAVLAVLTVSMVATGVVVHRLRETATPAPVSAAARPVLSSVGPRLTSNETSQPLSIQGERLVPGLSLSLGPPLSLRLPLTVVDATHAYARLPAGLGLPEDAPQAVVEARLVGADGAESEGSARLTVVNDAAFTDLTAMVPAPDGRTLFITSPFTDTVFALEVDTGRVSRLATGDGPSALAAWTDSEGRPWLGVAHRYQPELWLFALDALDAAPRVLPAPLGAEGLTVDGRAGVAFVAERVRDQVQALSLADGRVRWSAPVDPNPRALARWRDLLAVGSLQTGQMELLRQEDGTLVSTVAPGPGVSIVGGNTERFREQVMGGKAPRFLVASERLGHVFMSSLGPNVGPNPQRMEVSANSGVSVVEPSRGGYVRHRGFGAGGTEGLALDDGAGLLYAADVGLGLVRVLDARALVSGDAPARRAVLQEVAVAPPDGTPRIRPPEDFGVRGRAGEELHSGPSALALSPDARTLYVLNRFTRTVAVVDVREAKAGKARVVRQLPVETSRAQAKRRLGQVLYYADLGRTGITCDGCHIEGHTGGIFYEKTQPNRIYRSTTLRGSRDTPPYFTPASHVSLVDTVRFVGARNRFRNPDLSPSEVEALALFNALIVTPPNPHRGEDGAPLETVALPDGRVGRPARGRALFEGKGACATCHPAPLYTLDQDLATRGRYLEVGTPVALPLRLEQQDLVPGAATPSLVGAWDVWPLLTSATAGYGVKDNRLVVETRFALRALLETSGPQHGHASALTSEERDDLLAFLLTL</sequence>
<dbReference type="Gene3D" id="1.10.760.10">
    <property type="entry name" value="Cytochrome c-like domain"/>
    <property type="match status" value="1"/>
</dbReference>
<dbReference type="eggNOG" id="COG3391">
    <property type="taxonomic scope" value="Bacteria"/>
</dbReference>
<dbReference type="GO" id="GO:0046872">
    <property type="term" value="F:metal ion binding"/>
    <property type="evidence" value="ECO:0007669"/>
    <property type="project" value="UniProtKB-KW"/>
</dbReference>
<dbReference type="PROSITE" id="PS51007">
    <property type="entry name" value="CYTC"/>
    <property type="match status" value="1"/>
</dbReference>
<dbReference type="InterPro" id="IPR036909">
    <property type="entry name" value="Cyt_c-like_dom_sf"/>
</dbReference>
<accession>Q1DCN4</accession>
<dbReference type="InterPro" id="IPR015943">
    <property type="entry name" value="WD40/YVTN_repeat-like_dom_sf"/>
</dbReference>
<dbReference type="Proteomes" id="UP000002402">
    <property type="component" value="Chromosome"/>
</dbReference>
<dbReference type="SUPFAM" id="SSF75011">
    <property type="entry name" value="3-carboxy-cis,cis-mucoante lactonizing enzyme"/>
    <property type="match status" value="1"/>
</dbReference>
<reference evidence="7 8" key="1">
    <citation type="journal article" date="2006" name="Proc. Natl. Acad. Sci. U.S.A.">
        <title>Evolution of sensory complexity recorded in a myxobacterial genome.</title>
        <authorList>
            <person name="Goldman B.S."/>
            <person name="Nierman W.C."/>
            <person name="Kaiser D."/>
            <person name="Slater S.C."/>
            <person name="Durkin A.S."/>
            <person name="Eisen J.A."/>
            <person name="Ronning C.M."/>
            <person name="Barbazuk W.B."/>
            <person name="Blanchard M."/>
            <person name="Field C."/>
            <person name="Halling C."/>
            <person name="Hinkle G."/>
            <person name="Iartchuk O."/>
            <person name="Kim H.S."/>
            <person name="Mackenzie C."/>
            <person name="Madupu R."/>
            <person name="Miller N."/>
            <person name="Shvartsbeyn A."/>
            <person name="Sullivan S.A."/>
            <person name="Vaudin M."/>
            <person name="Wiegand R."/>
            <person name="Kaplan H.B."/>
        </authorList>
    </citation>
    <scope>NUCLEOTIDE SEQUENCE [LARGE SCALE GENOMIC DNA]</scope>
    <source>
        <strain evidence="8">DK1622</strain>
    </source>
</reference>